<dbReference type="FunFam" id="2.70.150.10:FF:000001">
    <property type="entry name" value="Calcium-transporting ATPase"/>
    <property type="match status" value="1"/>
</dbReference>
<dbReference type="FunFam" id="1.20.1110.10:FF:000008">
    <property type="entry name" value="Calcium-transporting ATPase"/>
    <property type="match status" value="1"/>
</dbReference>
<dbReference type="FunFam" id="3.40.1110.10:FF:000002">
    <property type="entry name" value="Calcium-transporting ATPase"/>
    <property type="match status" value="1"/>
</dbReference>
<evidence type="ECO:0000256" key="8">
    <source>
        <dbReference type="ARBA" id="ARBA00022723"/>
    </source>
</evidence>
<dbReference type="InterPro" id="IPR006408">
    <property type="entry name" value="P-type_ATPase_IIB"/>
</dbReference>
<dbReference type="SMART" id="SM00831">
    <property type="entry name" value="Cation_ATPase_N"/>
    <property type="match status" value="1"/>
</dbReference>
<keyword evidence="11 18" id="KW-0067">ATP-binding</keyword>
<keyword evidence="6 18" id="KW-0109">Calcium transport</keyword>
<sequence>MANNSYSGVKNSLVEANHDAEFGCTLKELRSLMELRGAEAISKLGESYGDTQGLCNRLKTSPADGLSGQPADLEKRKTAFGENLIPPKKPKTFLQLVWEALQDVTLIILEVAAIVSLGLSFYRPPEAERENCGKAAGGVEDEHESEAGWIEGAAILLSVICVVLVTAFNDWSKEKQFRGLQSRIEQEQKFTVVRGGQVIQIPVAEIVVGDVAQIKYGDLLPADGVLIQGNDLKIDESSLTGESDHVKKTQEKDPMLLSGTHVMEGSGKMVVTAVGVNSQTGIIFTLLGVNEDDDEDEDEKKKEKEEKKKQRKSKKQDGSLENRKKAKAHDGAAMEMQPLNSDEGADAEEKKKSNLPKKEKSVLQGKLTKLAVQIGKAGLVMSAITVIILVVLFVVDTFWIQNLSWVKECTPIYIQFFVKFFIIGVTVLVVAVPEGLPLAVTISLAYSVKKMMKDNNLVRHLDACETMGNATAICSDKTGTLTMNRMTVVQAYIAEKHYKKVPEAENIPSNALELLILGIAVNCAYTSKIMSPEKEGGLPRQVGNKTECALLGFCNDLKRDYQTIRNEIPEEKLYKVYTFNSVRKSMSTVLKMADGSFRMFKQFLSFVCYKILTANGEPKVFRPRDRDDVVKKVIEPMASEGLRTICLGYRDFPATEGEPDWDNENDILSGLTCISVVGIEDPVRPEVPDAIKKCQRAGITVRMVTGDNINTARAIATKCGILLPGDDFICLEGKEFNRRIRNEKGEIEQERIDKIWPKLRVLARSSPTDKHTLVKGIIDSTVAEQRQVVAVTGDGTNDGPALKKADVGFAMGIAGTDVAKEASDIILTDDNFSSIVKAVMWGRNVYDSISKFLQFQLTVNVVAVIVAFTGACITQDSPLKAVQMLWVNLIMDTFASLALATEPPTESLLLRRPYGRNKPLISRTMMKNILGHGVYQLIIIFSLLFAGEQLFDIDNGRNAPLNAPPSEHYTIVFNTFVLMQLFNEINARKIHGERNVFEGIFNNLIFCSIVFGTFVIQIVIVQFGGKPFSCVALTIDQWLWCTFFGFSSLLWGQVISSIPTSRLKFLKTAGHGTQKEEIPDEELDELDDMEEIDHAERELRRGQILWFRGLNRIQTQIRVVKAFRSSISLYEGLEKPESRTSIHNFMTHPEFRIEDSEPHIPLIDDTDAEDDAPTKRNSASPRNTTPTPPSPLPSPATTEAPTTPVSPSPNMNNNAVESSNHLLPEGPKPGTPSAPGSPLHSLETSL</sequence>
<keyword evidence="5" id="KW-0597">Phosphoprotein</keyword>
<reference evidence="21" key="2">
    <citation type="submission" date="2025-09" db="UniProtKB">
        <authorList>
            <consortium name="Ensembl"/>
        </authorList>
    </citation>
    <scope>IDENTIFICATION</scope>
</reference>
<dbReference type="InterPro" id="IPR022141">
    <property type="entry name" value="ATP_Ca_trans_C"/>
</dbReference>
<dbReference type="InterPro" id="IPR018303">
    <property type="entry name" value="ATPase_P-typ_P_site"/>
</dbReference>
<dbReference type="SFLD" id="SFLDF00027">
    <property type="entry name" value="p-type_atpase"/>
    <property type="match status" value="1"/>
</dbReference>
<evidence type="ECO:0000256" key="5">
    <source>
        <dbReference type="ARBA" id="ARBA00022553"/>
    </source>
</evidence>
<dbReference type="GO" id="GO:0016887">
    <property type="term" value="F:ATP hydrolysis activity"/>
    <property type="evidence" value="ECO:0007669"/>
    <property type="project" value="InterPro"/>
</dbReference>
<dbReference type="Gene3D" id="1.20.1110.10">
    <property type="entry name" value="Calcium-transporting ATPase, transmembrane domain"/>
    <property type="match status" value="3"/>
</dbReference>
<dbReference type="InterPro" id="IPR044492">
    <property type="entry name" value="P_typ_ATPase_HD_dom"/>
</dbReference>
<dbReference type="SFLD" id="SFLDS00003">
    <property type="entry name" value="Haloacid_Dehalogenase"/>
    <property type="match status" value="1"/>
</dbReference>
<evidence type="ECO:0000256" key="16">
    <source>
        <dbReference type="ARBA" id="ARBA00023065"/>
    </source>
</evidence>
<evidence type="ECO:0000256" key="19">
    <source>
        <dbReference type="SAM" id="MobiDB-lite"/>
    </source>
</evidence>
<dbReference type="InterPro" id="IPR006068">
    <property type="entry name" value="ATPase_P-typ_cation-transptr_C"/>
</dbReference>
<evidence type="ECO:0000256" key="2">
    <source>
        <dbReference type="ARBA" id="ARBA00006124"/>
    </source>
</evidence>
<feature type="region of interest" description="Disordered" evidence="19">
    <location>
        <begin position="1150"/>
        <end position="1246"/>
    </location>
</feature>
<dbReference type="FunFam" id="3.40.50.1000:FF:000007">
    <property type="entry name" value="Calcium-transporting ATPase"/>
    <property type="match status" value="1"/>
</dbReference>
<dbReference type="Gene3D" id="3.40.50.1000">
    <property type="entry name" value="HAD superfamily/HAD-like"/>
    <property type="match status" value="1"/>
</dbReference>
<dbReference type="PRINTS" id="PR00119">
    <property type="entry name" value="CATATPASE"/>
</dbReference>
<dbReference type="FunFam" id="1.20.1110.10:FF:000001">
    <property type="entry name" value="Calcium-transporting ATPase"/>
    <property type="match status" value="1"/>
</dbReference>
<evidence type="ECO:0000313" key="22">
    <source>
        <dbReference type="Proteomes" id="UP000694383"/>
    </source>
</evidence>
<comment type="similarity">
    <text evidence="2 18">Belongs to the cation transport ATPase (P-type) (TC 3.A.3) family. Type IIB subfamily.</text>
</comment>
<dbReference type="InterPro" id="IPR023298">
    <property type="entry name" value="ATPase_P-typ_TM_dom_sf"/>
</dbReference>
<evidence type="ECO:0000313" key="21">
    <source>
        <dbReference type="Ensembl" id="ENSOSIP00000041519.1"/>
    </source>
</evidence>
<dbReference type="InterPro" id="IPR023299">
    <property type="entry name" value="ATPase_P-typ_cyto_dom_N"/>
</dbReference>
<dbReference type="GO" id="GO:0005516">
    <property type="term" value="F:calmodulin binding"/>
    <property type="evidence" value="ECO:0007669"/>
    <property type="project" value="UniProtKB-KW"/>
</dbReference>
<keyword evidence="16 18" id="KW-0406">Ion transport</keyword>
<evidence type="ECO:0000256" key="6">
    <source>
        <dbReference type="ARBA" id="ARBA00022568"/>
    </source>
</evidence>
<keyword evidence="13" id="KW-0112">Calmodulin-binding</keyword>
<dbReference type="EC" id="7.2.2.10" evidence="18"/>
<dbReference type="Pfam" id="PF00689">
    <property type="entry name" value="Cation_ATPase_C"/>
    <property type="match status" value="1"/>
</dbReference>
<dbReference type="SUPFAM" id="SSF56784">
    <property type="entry name" value="HAD-like"/>
    <property type="match status" value="1"/>
</dbReference>
<dbReference type="InterPro" id="IPR001757">
    <property type="entry name" value="P_typ_ATPase"/>
</dbReference>
<dbReference type="GO" id="GO:0005524">
    <property type="term" value="F:ATP binding"/>
    <property type="evidence" value="ECO:0007669"/>
    <property type="project" value="UniProtKB-KW"/>
</dbReference>
<organism evidence="21 22">
    <name type="scientific">Oryzias sinensis</name>
    <name type="common">Chinese medaka</name>
    <dbReference type="NCBI Taxonomy" id="183150"/>
    <lineage>
        <taxon>Eukaryota</taxon>
        <taxon>Metazoa</taxon>
        <taxon>Chordata</taxon>
        <taxon>Craniata</taxon>
        <taxon>Vertebrata</taxon>
        <taxon>Euteleostomi</taxon>
        <taxon>Actinopterygii</taxon>
        <taxon>Neopterygii</taxon>
        <taxon>Teleostei</taxon>
        <taxon>Neoteleostei</taxon>
        <taxon>Acanthomorphata</taxon>
        <taxon>Ovalentaria</taxon>
        <taxon>Atherinomorphae</taxon>
        <taxon>Beloniformes</taxon>
        <taxon>Adrianichthyidae</taxon>
        <taxon>Oryziinae</taxon>
        <taxon>Oryzias</taxon>
    </lineage>
</organism>
<feature type="compositionally biased region" description="Basic and acidic residues" evidence="19">
    <location>
        <begin position="315"/>
        <end position="332"/>
    </location>
</feature>
<comment type="function">
    <text evidence="18">Catalyzes the hydrolysis of ATP coupled with the transport of calcium.</text>
</comment>
<dbReference type="GO" id="GO:0030165">
    <property type="term" value="F:PDZ domain binding"/>
    <property type="evidence" value="ECO:0007669"/>
    <property type="project" value="TreeGrafter"/>
</dbReference>
<protein>
    <recommendedName>
        <fullName evidence="18">Calcium-transporting ATPase</fullName>
        <ecNumber evidence="18">7.2.2.10</ecNumber>
    </recommendedName>
</protein>
<accession>A0A8C7ZJ75</accession>
<dbReference type="Pfam" id="PF00122">
    <property type="entry name" value="E1-E2_ATPase"/>
    <property type="match status" value="1"/>
</dbReference>
<dbReference type="GO" id="GO:0046872">
    <property type="term" value="F:metal ion binding"/>
    <property type="evidence" value="ECO:0007669"/>
    <property type="project" value="UniProtKB-KW"/>
</dbReference>
<feature type="transmembrane region" description="Helical" evidence="18">
    <location>
        <begin position="966"/>
        <end position="983"/>
    </location>
</feature>
<keyword evidence="12" id="KW-0460">Magnesium</keyword>
<feature type="transmembrane region" description="Helical" evidence="18">
    <location>
        <begin position="929"/>
        <end position="946"/>
    </location>
</feature>
<dbReference type="Gene3D" id="3.40.1110.10">
    <property type="entry name" value="Calcium-transporting ATPase, cytoplasmic domain N"/>
    <property type="match status" value="1"/>
</dbReference>
<dbReference type="InterPro" id="IPR023214">
    <property type="entry name" value="HAD_sf"/>
</dbReference>
<feature type="compositionally biased region" description="Basic and acidic residues" evidence="19">
    <location>
        <begin position="347"/>
        <end position="358"/>
    </location>
</feature>
<keyword evidence="4" id="KW-1003">Cell membrane</keyword>
<evidence type="ECO:0000256" key="4">
    <source>
        <dbReference type="ARBA" id="ARBA00022475"/>
    </source>
</evidence>
<dbReference type="SUPFAM" id="SSF81660">
    <property type="entry name" value="Metal cation-transporting ATPase, ATP-binding domain N"/>
    <property type="match status" value="1"/>
</dbReference>
<dbReference type="Pfam" id="PF00690">
    <property type="entry name" value="Cation_ATPase_N"/>
    <property type="match status" value="1"/>
</dbReference>
<evidence type="ECO:0000256" key="12">
    <source>
        <dbReference type="ARBA" id="ARBA00022842"/>
    </source>
</evidence>
<reference evidence="21" key="1">
    <citation type="submission" date="2025-08" db="UniProtKB">
        <authorList>
            <consortium name="Ensembl"/>
        </authorList>
    </citation>
    <scope>IDENTIFICATION</scope>
</reference>
<dbReference type="FunFam" id="1.20.1110.10:FF:000002">
    <property type="entry name" value="Calcium-transporting ATPase"/>
    <property type="match status" value="1"/>
</dbReference>
<proteinExistence type="inferred from homology"/>
<feature type="compositionally biased region" description="Low complexity" evidence="19">
    <location>
        <begin position="1195"/>
        <end position="1209"/>
    </location>
</feature>
<feature type="compositionally biased region" description="Basic and acidic residues" evidence="19">
    <location>
        <begin position="299"/>
        <end position="308"/>
    </location>
</feature>
<keyword evidence="8" id="KW-0479">Metal-binding</keyword>
<evidence type="ECO:0000256" key="3">
    <source>
        <dbReference type="ARBA" id="ARBA00022448"/>
    </source>
</evidence>
<evidence type="ECO:0000256" key="14">
    <source>
        <dbReference type="ARBA" id="ARBA00022967"/>
    </source>
</evidence>
<comment type="caution">
    <text evidence="18">Lacks conserved residue(s) required for the propagation of feature annotation.</text>
</comment>
<keyword evidence="10 18" id="KW-0106">Calcium</keyword>
<dbReference type="AlphaFoldDB" id="A0A8C7ZJ75"/>
<dbReference type="InterPro" id="IPR008250">
    <property type="entry name" value="ATPase_P-typ_transduc_dom_A_sf"/>
</dbReference>
<evidence type="ECO:0000256" key="1">
    <source>
        <dbReference type="ARBA" id="ARBA00004651"/>
    </source>
</evidence>
<feature type="transmembrane region" description="Helical" evidence="18">
    <location>
        <begin position="379"/>
        <end position="400"/>
    </location>
</feature>
<keyword evidence="15 18" id="KW-1133">Transmembrane helix</keyword>
<dbReference type="SFLD" id="SFLDG00002">
    <property type="entry name" value="C1.7:_P-type_atpase_like"/>
    <property type="match status" value="1"/>
</dbReference>
<feature type="transmembrane region" description="Helical" evidence="18">
    <location>
        <begin position="1004"/>
        <end position="1025"/>
    </location>
</feature>
<feature type="transmembrane region" description="Helical" evidence="18">
    <location>
        <begin position="420"/>
        <end position="446"/>
    </location>
</feature>
<dbReference type="PROSITE" id="PS00154">
    <property type="entry name" value="ATPASE_E1_E2"/>
    <property type="match status" value="1"/>
</dbReference>
<dbReference type="Pfam" id="PF08282">
    <property type="entry name" value="Hydrolase_3"/>
    <property type="match status" value="1"/>
</dbReference>
<keyword evidence="17 18" id="KW-0472">Membrane</keyword>
<comment type="subcellular location">
    <subcellularLocation>
        <location evidence="1">Cell membrane</location>
        <topology evidence="1">Multi-pass membrane protein</topology>
    </subcellularLocation>
    <subcellularLocation>
        <location evidence="18">Membrane</location>
        <topology evidence="18">Multi-pass membrane protein</topology>
    </subcellularLocation>
</comment>
<evidence type="ECO:0000259" key="20">
    <source>
        <dbReference type="SMART" id="SM00831"/>
    </source>
</evidence>
<dbReference type="SUPFAM" id="SSF81653">
    <property type="entry name" value="Calcium ATPase, transduction domain A"/>
    <property type="match status" value="1"/>
</dbReference>
<dbReference type="GO" id="GO:0005388">
    <property type="term" value="F:P-type calcium transporter activity"/>
    <property type="evidence" value="ECO:0007669"/>
    <property type="project" value="UniProtKB-EC"/>
</dbReference>
<feature type="region of interest" description="Disordered" evidence="19">
    <location>
        <begin position="292"/>
        <end position="358"/>
    </location>
</feature>
<keyword evidence="7 18" id="KW-0812">Transmembrane</keyword>
<name>A0A8C7ZJ75_9TELE</name>
<dbReference type="CDD" id="cd02081">
    <property type="entry name" value="P-type_ATPase_Ca_PMCA-like"/>
    <property type="match status" value="1"/>
</dbReference>
<dbReference type="GO" id="GO:0005886">
    <property type="term" value="C:plasma membrane"/>
    <property type="evidence" value="ECO:0007669"/>
    <property type="project" value="UniProtKB-SubCell"/>
</dbReference>
<evidence type="ECO:0000256" key="10">
    <source>
        <dbReference type="ARBA" id="ARBA00022837"/>
    </source>
</evidence>
<keyword evidence="22" id="KW-1185">Reference proteome</keyword>
<feature type="compositionally biased region" description="Polar residues" evidence="19">
    <location>
        <begin position="1210"/>
        <end position="1221"/>
    </location>
</feature>
<dbReference type="PANTHER" id="PTHR24093">
    <property type="entry name" value="CATION TRANSPORTING ATPASE"/>
    <property type="match status" value="1"/>
</dbReference>
<comment type="catalytic activity">
    <reaction evidence="18">
        <text>Ca(2+)(in) + ATP + H2O = Ca(2+)(out) + ADP + phosphate + H(+)</text>
        <dbReference type="Rhea" id="RHEA:18105"/>
        <dbReference type="ChEBI" id="CHEBI:15377"/>
        <dbReference type="ChEBI" id="CHEBI:15378"/>
        <dbReference type="ChEBI" id="CHEBI:29108"/>
        <dbReference type="ChEBI" id="CHEBI:30616"/>
        <dbReference type="ChEBI" id="CHEBI:43474"/>
        <dbReference type="ChEBI" id="CHEBI:456216"/>
        <dbReference type="EC" id="7.2.2.10"/>
    </reaction>
</comment>
<dbReference type="InterPro" id="IPR036412">
    <property type="entry name" value="HAD-like_sf"/>
</dbReference>
<evidence type="ECO:0000256" key="11">
    <source>
        <dbReference type="ARBA" id="ARBA00022840"/>
    </source>
</evidence>
<keyword evidence="3 18" id="KW-0813">Transport</keyword>
<dbReference type="GO" id="GO:0051480">
    <property type="term" value="P:regulation of cytosolic calcium ion concentration"/>
    <property type="evidence" value="ECO:0007669"/>
    <property type="project" value="TreeGrafter"/>
</dbReference>
<evidence type="ECO:0000256" key="13">
    <source>
        <dbReference type="ARBA" id="ARBA00022860"/>
    </source>
</evidence>
<feature type="transmembrane region" description="Helical" evidence="18">
    <location>
        <begin position="1037"/>
        <end position="1058"/>
    </location>
</feature>
<dbReference type="Pfam" id="PF13246">
    <property type="entry name" value="Cation_ATPase"/>
    <property type="match status" value="1"/>
</dbReference>
<dbReference type="Proteomes" id="UP000694383">
    <property type="component" value="Unplaced"/>
</dbReference>
<evidence type="ECO:0000256" key="9">
    <source>
        <dbReference type="ARBA" id="ARBA00022741"/>
    </source>
</evidence>
<evidence type="ECO:0000256" key="15">
    <source>
        <dbReference type="ARBA" id="ARBA00022989"/>
    </source>
</evidence>
<keyword evidence="9 18" id="KW-0547">Nucleotide-binding</keyword>
<dbReference type="NCBIfam" id="TIGR01494">
    <property type="entry name" value="ATPase_P-type"/>
    <property type="match status" value="3"/>
</dbReference>
<dbReference type="PANTHER" id="PTHR24093:SF245">
    <property type="entry name" value="PLASMA MEMBRANE CALCIUM-TRANSPORTING ATPASE 1"/>
    <property type="match status" value="1"/>
</dbReference>
<dbReference type="Pfam" id="PF12424">
    <property type="entry name" value="ATP_Ca_trans_C"/>
    <property type="match status" value="1"/>
</dbReference>
<dbReference type="NCBIfam" id="TIGR01517">
    <property type="entry name" value="ATPase-IIB_Ca"/>
    <property type="match status" value="1"/>
</dbReference>
<dbReference type="InterPro" id="IPR059000">
    <property type="entry name" value="ATPase_P-type_domA"/>
</dbReference>
<evidence type="ECO:0000256" key="7">
    <source>
        <dbReference type="ARBA" id="ARBA00022692"/>
    </source>
</evidence>
<dbReference type="Ensembl" id="ENSOSIT00000043725.1">
    <property type="protein sequence ID" value="ENSOSIP00000041519.1"/>
    <property type="gene ID" value="ENSOSIG00000019490.1"/>
</dbReference>
<keyword evidence="14" id="KW-1278">Translocase</keyword>
<dbReference type="GeneTree" id="ENSGT00940000154527"/>
<dbReference type="InterPro" id="IPR004014">
    <property type="entry name" value="ATPase_P-typ_cation-transptr_N"/>
</dbReference>
<dbReference type="SUPFAM" id="SSF81665">
    <property type="entry name" value="Calcium ATPase, transmembrane domain M"/>
    <property type="match status" value="1"/>
</dbReference>
<evidence type="ECO:0000256" key="17">
    <source>
        <dbReference type="ARBA" id="ARBA00023136"/>
    </source>
</evidence>
<dbReference type="Gene3D" id="2.70.150.10">
    <property type="entry name" value="Calcium-transporting ATPase, cytoplasmic transduction domain A"/>
    <property type="match status" value="1"/>
</dbReference>
<feature type="domain" description="Cation-transporting P-type ATPase N-terminal" evidence="20">
    <location>
        <begin position="45"/>
        <end position="121"/>
    </location>
</feature>
<evidence type="ECO:0000256" key="18">
    <source>
        <dbReference type="RuleBase" id="RU361146"/>
    </source>
</evidence>